<gene>
    <name evidence="2" type="ORF">AV903_01545</name>
</gene>
<protein>
    <submittedName>
        <fullName evidence="2">Arc family DNA-binding protein</fullName>
    </submittedName>
</protein>
<dbReference type="InterPro" id="IPR013321">
    <property type="entry name" value="Arc_rbn_hlx_hlx"/>
</dbReference>
<dbReference type="SUPFAM" id="SSF47598">
    <property type="entry name" value="Ribbon-helix-helix"/>
    <property type="match status" value="1"/>
</dbReference>
<feature type="domain" description="Arc-like DNA binding" evidence="1">
    <location>
        <begin position="5"/>
        <end position="50"/>
    </location>
</feature>
<proteinExistence type="predicted"/>
<evidence type="ECO:0000259" key="1">
    <source>
        <dbReference type="Pfam" id="PF03869"/>
    </source>
</evidence>
<dbReference type="Pfam" id="PF03869">
    <property type="entry name" value="Arc"/>
    <property type="match status" value="1"/>
</dbReference>
<dbReference type="Gene3D" id="1.10.1220.10">
    <property type="entry name" value="Met repressor-like"/>
    <property type="match status" value="1"/>
</dbReference>
<dbReference type="EMBL" id="CP013970">
    <property type="protein sequence ID" value="AXF75091.1"/>
    <property type="molecule type" value="Genomic_DNA"/>
</dbReference>
<sequence>MNKMARTDPVFNLRMPSEMKDELAERAKRNGRSMNSEIVQILEDALSGESLNMDAEFLEVFNQATHAQHDTIEEFDAVNEKVDWLINKLMEKIDKESANVRALLKAKQKYAIKKPT</sequence>
<reference evidence="2 3" key="1">
    <citation type="submission" date="2016-01" db="EMBL/GenBank/DDBJ databases">
        <authorList>
            <person name="Oliw E.H."/>
        </authorList>
    </citation>
    <scope>NUCLEOTIDE SEQUENCE [LARGE SCALE GENOMIC DNA]</scope>
    <source>
        <strain evidence="2 3">MDcuke</strain>
    </source>
</reference>
<dbReference type="Proteomes" id="UP000264980">
    <property type="component" value="Chromosome"/>
</dbReference>
<keyword evidence="2" id="KW-0238">DNA-binding</keyword>
<name>A0A345CNS4_9GAMM</name>
<evidence type="ECO:0000313" key="2">
    <source>
        <dbReference type="EMBL" id="AXF75091.1"/>
    </source>
</evidence>
<dbReference type="InterPro" id="IPR010985">
    <property type="entry name" value="Ribbon_hlx_hlx"/>
</dbReference>
<organism evidence="2 3">
    <name type="scientific">Erwinia tracheiphila</name>
    <dbReference type="NCBI Taxonomy" id="65700"/>
    <lineage>
        <taxon>Bacteria</taxon>
        <taxon>Pseudomonadati</taxon>
        <taxon>Pseudomonadota</taxon>
        <taxon>Gammaproteobacteria</taxon>
        <taxon>Enterobacterales</taxon>
        <taxon>Erwiniaceae</taxon>
        <taxon>Erwinia</taxon>
    </lineage>
</organism>
<dbReference type="GO" id="GO:0006355">
    <property type="term" value="P:regulation of DNA-templated transcription"/>
    <property type="evidence" value="ECO:0007669"/>
    <property type="project" value="InterPro"/>
</dbReference>
<dbReference type="InterPro" id="IPR005569">
    <property type="entry name" value="Arc_DNA-bd_dom"/>
</dbReference>
<accession>A0A345CNS4</accession>
<evidence type="ECO:0000313" key="3">
    <source>
        <dbReference type="Proteomes" id="UP000264980"/>
    </source>
</evidence>
<dbReference type="AlphaFoldDB" id="A0A345CNS4"/>
<dbReference type="RefSeq" id="WP_233478911.1">
    <property type="nucleotide sequence ID" value="NZ_CP013970.1"/>
</dbReference>
<dbReference type="GO" id="GO:0043565">
    <property type="term" value="F:sequence-specific DNA binding"/>
    <property type="evidence" value="ECO:0007669"/>
    <property type="project" value="UniProtKB-ARBA"/>
</dbReference>